<keyword evidence="1" id="KW-0472">Membrane</keyword>
<reference evidence="2 3" key="1">
    <citation type="submission" date="2018-07" db="EMBL/GenBank/DDBJ databases">
        <title>Comparative genomics of the Candidatus Parilichlamydiaceae reveals evidence of convergent evolution and genome reduction in the phylum Chlamydiae.</title>
        <authorList>
            <person name="Taylor-Brown A."/>
            <person name="Polkinghorne A."/>
        </authorList>
    </citation>
    <scope>NUCLEOTIDE SEQUENCE [LARGE SCALE GENOMIC DNA]</scope>
    <source>
        <strain evidence="2 3">Hat2</strain>
    </source>
</reference>
<dbReference type="RefSeq" id="WP_114544167.1">
    <property type="nucleotide sequence ID" value="NZ_QQBG01000009.1"/>
</dbReference>
<accession>A0A369KFK5</accession>
<dbReference type="AlphaFoldDB" id="A0A369KFK5"/>
<feature type="transmembrane region" description="Helical" evidence="1">
    <location>
        <begin position="33"/>
        <end position="54"/>
    </location>
</feature>
<comment type="caution">
    <text evidence="2">The sequence shown here is derived from an EMBL/GenBank/DDBJ whole genome shotgun (WGS) entry which is preliminary data.</text>
</comment>
<sequence length="184" mass="20212">MFQHFTLSSSVRQACLYSLSACVQFSTGRRAGVIGRVNAIVTSFFVVLAAMLALAKSLFPVASSNVYLVLFTKRVCAVADLIHLLTALFVLLVVCQPPFQPIQMTVCLFLWALALLFTSLRGLDLNRLLKWIEEHSQQVGMTSFCNSLVDTLALGCGLMCLPALTSSLISWPTLMQPLLYTFPS</sequence>
<name>A0A369KFK5_9BACT</name>
<evidence type="ECO:0000313" key="2">
    <source>
        <dbReference type="EMBL" id="RDB31687.1"/>
    </source>
</evidence>
<organism evidence="2 3">
    <name type="scientific">Candidatus Similichlamydia laticola</name>
    <dbReference type="NCBI Taxonomy" id="2170265"/>
    <lineage>
        <taxon>Bacteria</taxon>
        <taxon>Pseudomonadati</taxon>
        <taxon>Chlamydiota</taxon>
        <taxon>Chlamydiia</taxon>
        <taxon>Parachlamydiales</taxon>
        <taxon>Candidatus Parilichlamydiaceae</taxon>
        <taxon>Candidatus Similichlamydia</taxon>
    </lineage>
</organism>
<dbReference type="Proteomes" id="UP000253816">
    <property type="component" value="Unassembled WGS sequence"/>
</dbReference>
<dbReference type="EMBL" id="QQBG01000009">
    <property type="protein sequence ID" value="RDB31687.1"/>
    <property type="molecule type" value="Genomic_DNA"/>
</dbReference>
<feature type="transmembrane region" description="Helical" evidence="1">
    <location>
        <begin position="75"/>
        <end position="94"/>
    </location>
</feature>
<proteinExistence type="predicted"/>
<keyword evidence="3" id="KW-1185">Reference proteome</keyword>
<keyword evidence="1" id="KW-1133">Transmembrane helix</keyword>
<feature type="transmembrane region" description="Helical" evidence="1">
    <location>
        <begin position="100"/>
        <end position="120"/>
    </location>
</feature>
<keyword evidence="1" id="KW-0812">Transmembrane</keyword>
<evidence type="ECO:0000313" key="3">
    <source>
        <dbReference type="Proteomes" id="UP000253816"/>
    </source>
</evidence>
<gene>
    <name evidence="2" type="ORF">HAT2_00196</name>
</gene>
<evidence type="ECO:0000256" key="1">
    <source>
        <dbReference type="SAM" id="Phobius"/>
    </source>
</evidence>
<protein>
    <submittedName>
        <fullName evidence="2">Uncharacterized protein</fullName>
    </submittedName>
</protein>